<dbReference type="Pfam" id="PF02992">
    <property type="entry name" value="Transposase_21"/>
    <property type="match status" value="1"/>
</dbReference>
<dbReference type="AlphaFoldDB" id="A0A060STP0"/>
<reference evidence="1" key="1">
    <citation type="submission" date="2014-01" db="EMBL/GenBank/DDBJ databases">
        <title>The genome of the white-rot fungus Pycnoporus cinnabarinus: a basidiomycete model with a versatile arsenal for lignocellulosic biomass breakdown.</title>
        <authorList>
            <person name="Levasseur A."/>
            <person name="Lomascolo A."/>
            <person name="Ruiz-Duenas F.J."/>
            <person name="Uzan E."/>
            <person name="Piumi F."/>
            <person name="Kues U."/>
            <person name="Ram A.F.J."/>
            <person name="Murat C."/>
            <person name="Haon M."/>
            <person name="Benoit I."/>
            <person name="Arfi Y."/>
            <person name="Chevret D."/>
            <person name="Drula E."/>
            <person name="Kwon M.J."/>
            <person name="Gouret P."/>
            <person name="Lesage-Meessen L."/>
            <person name="Lombard V."/>
            <person name="Mariette J."/>
            <person name="Noirot C."/>
            <person name="Park J."/>
            <person name="Patyshakuliyeva A."/>
            <person name="Wieneger R.A.B."/>
            <person name="Wosten H.A.B."/>
            <person name="Martin F."/>
            <person name="Coutinho P.M."/>
            <person name="de Vries R."/>
            <person name="Martinez A.T."/>
            <person name="Klopp C."/>
            <person name="Pontarotti P."/>
            <person name="Henrissat B."/>
            <person name="Record E."/>
        </authorList>
    </citation>
    <scope>NUCLEOTIDE SEQUENCE [LARGE SCALE GENOMIC DNA]</scope>
    <source>
        <strain evidence="1">BRFM137</strain>
    </source>
</reference>
<dbReference type="HOGENOM" id="CLU_006784_2_0_1"/>
<keyword evidence="2" id="KW-1185">Reference proteome</keyword>
<gene>
    <name evidence="1" type="ORF">BN946_scf184624.g1</name>
</gene>
<evidence type="ECO:0000313" key="1">
    <source>
        <dbReference type="EMBL" id="CDO77902.1"/>
    </source>
</evidence>
<dbReference type="OrthoDB" id="3248986at2759"/>
<dbReference type="PANTHER" id="PTHR46579:SF1">
    <property type="entry name" value="F5_8 TYPE C DOMAIN-CONTAINING PROTEIN"/>
    <property type="match status" value="1"/>
</dbReference>
<dbReference type="PANTHER" id="PTHR46579">
    <property type="entry name" value="F5/8 TYPE C DOMAIN-CONTAINING PROTEIN-RELATED"/>
    <property type="match status" value="1"/>
</dbReference>
<comment type="caution">
    <text evidence="1">The sequence shown here is derived from an EMBL/GenBank/DDBJ whole genome shotgun (WGS) entry which is preliminary data.</text>
</comment>
<evidence type="ECO:0000313" key="2">
    <source>
        <dbReference type="Proteomes" id="UP000029665"/>
    </source>
</evidence>
<accession>A0A060STP0</accession>
<dbReference type="EMBL" id="CCBP010000547">
    <property type="protein sequence ID" value="CDO77902.1"/>
    <property type="molecule type" value="Genomic_DNA"/>
</dbReference>
<dbReference type="STRING" id="5643.A0A060STP0"/>
<organism evidence="1 2">
    <name type="scientific">Pycnoporus cinnabarinus</name>
    <name type="common">Cinnabar-red polypore</name>
    <name type="synonym">Trametes cinnabarina</name>
    <dbReference type="NCBI Taxonomy" id="5643"/>
    <lineage>
        <taxon>Eukaryota</taxon>
        <taxon>Fungi</taxon>
        <taxon>Dikarya</taxon>
        <taxon>Basidiomycota</taxon>
        <taxon>Agaricomycotina</taxon>
        <taxon>Agaricomycetes</taxon>
        <taxon>Polyporales</taxon>
        <taxon>Polyporaceae</taxon>
        <taxon>Trametes</taxon>
    </lineage>
</organism>
<name>A0A060STP0_PYCCI</name>
<sequence>MPPHRNLRRILKKCSCRRCLADPWAVQLTAKTIRQHLLRQRQDDLRKTWRKHASGTLAIFNEDVRVPRAVSESYGGAYTGHNSPVLDPGAMTETEAHDGWLDNLENLESLSGNIPELEEPYGSLNSLSRSRSASTELCGDPYDEVLFDGGFESDSGSSAGSGSESCSNAEGFSLVDDPLYVPAEDLCLSDCENAETSSYWKEPPAFSEHPFLRKAYIDAFILGTFYGGTQEAVKHQLTSAYEDYVLFVETSGVPIPGLENMARTLRTAERCLGIDPDELIVYYYLCNVCFGRHHPSTIPHLDSPSCTKLDCGGALYTTKVLANVLQRYFLRPGKYAQLNAWRGAQDQPGQCEPSETIRRPELGDFDDPEARISDVFDALGWRMIQAGLERRRSGRWGVEDVDVNQIHQRFVSLPCGLVFQIFIDWFCPLQKSRSHSSGAVYVTIVNNPRGIRFSREDTFLYCLIPGPHEPSFEQINELLKPFVDDMLELGNGMHFDVWEQDDPALVHGSLWIQISDLPASRKVTGLRGVTAERWMCTECYATVSSLVSPDCFNPSKFQYRDDNRFLKYAYLSRDADAEQREEIAELRGVRWSVLDEIPGFNPAVNSPVDFMHAAYLGEAKHVLQGILLGNAMFQARNSSDKPSERFQEFFDSIWYPSSVGRLPKKLLSTAKLKADQLRYMTALLPVALYLAWGIDGEIPDTDAPLPRKGTKAYKKWLACQKLLKQRRVNYVLEDPNNSPEELERAKNIQTVRNYAQHYEAIINWCVSLRIMGSQSYTPWEIVRAERLHADACQAWARMGCHLTPNFHLLCHEPRLILRVGPVYGWWGFPYERHNGFLGGMKNNGHIGGEMEATMMRGWLKHQLIFDLILRLKTMETPSQQDEYSLAKLQGLIKGEMAPGTTRQRGTLLNLLAQLRSLDQNEMIVLPTRRRVINLHRFSPVHYDLLLAYLQIHWQERAVIVPYTAPSEDGEPLIATAVEAFSHITVRGIRFGASSNHQGRNLCCIVQRFVCDDDLPMMPWVHRGIDLGIGTWYAETFDPPEVIDAARLCGQFALATLPALDARGALWITISLCHTEEEPDILNSTDIPNLEQP</sequence>
<dbReference type="InterPro" id="IPR004242">
    <property type="entry name" value="Transposase_21"/>
</dbReference>
<proteinExistence type="predicted"/>
<dbReference type="Proteomes" id="UP000029665">
    <property type="component" value="Unassembled WGS sequence"/>
</dbReference>
<protein>
    <submittedName>
        <fullName evidence="1">Uncharacterized protein</fullName>
    </submittedName>
</protein>